<dbReference type="Gene3D" id="3.40.190.10">
    <property type="entry name" value="Periplasmic binding protein-like II"/>
    <property type="match status" value="2"/>
</dbReference>
<name>A0A6N2R7R0_9BACT</name>
<reference evidence="3" key="1">
    <citation type="submission" date="2019-11" db="EMBL/GenBank/DDBJ databases">
        <authorList>
            <person name="Feng L."/>
        </authorList>
    </citation>
    <scope>NUCLEOTIDE SEQUENCE</scope>
    <source>
        <strain evidence="3">CUreolyticusLFYP111</strain>
    </source>
</reference>
<dbReference type="RefSeq" id="WP_156846759.1">
    <property type="nucleotide sequence ID" value="NZ_CACRSK010000001.1"/>
</dbReference>
<dbReference type="InterPro" id="IPR024370">
    <property type="entry name" value="PBP_domain"/>
</dbReference>
<protein>
    <submittedName>
        <fullName evidence="3">Phosphate-binding protein PstS</fullName>
    </submittedName>
</protein>
<proteinExistence type="inferred from homology"/>
<sequence>MLQKIVKFSFIFLCINLLNAYELKGYGATFAGDKVVELSNLYKLKTKNKISYFPIGSSGGIKQVLLNKADFAIVDIAFKDDSLEFIPFIKSPISISYNLPNISNLVLTPNLISKIFIGKIKFWNDKEIALLNPNLNLPNEKIIFFHRYDGSGTTFTISSFLKNNSDFWNLENSEFINFKLGIGKRGNKDLALFIKQTPYSIGYTSYYYTQNLNSAYLQYKGTISHPKDDNYPLQNYSYFIYKKNSSKKENIEKFIKFTKQNYNPKDDKLSYFD</sequence>
<evidence type="ECO:0000313" key="3">
    <source>
        <dbReference type="EMBL" id="VYS76141.1"/>
    </source>
</evidence>
<dbReference type="AlphaFoldDB" id="A0A6N2R7R0"/>
<dbReference type="InterPro" id="IPR050962">
    <property type="entry name" value="Phosphate-bind_PstS"/>
</dbReference>
<dbReference type="Pfam" id="PF12849">
    <property type="entry name" value="PBP_like_2"/>
    <property type="match status" value="1"/>
</dbReference>
<dbReference type="PANTHER" id="PTHR42996:SF1">
    <property type="entry name" value="PHOSPHATE-BINDING PROTEIN PSTS"/>
    <property type="match status" value="1"/>
</dbReference>
<dbReference type="SUPFAM" id="SSF53850">
    <property type="entry name" value="Periplasmic binding protein-like II"/>
    <property type="match status" value="1"/>
</dbReference>
<dbReference type="PANTHER" id="PTHR42996">
    <property type="entry name" value="PHOSPHATE-BINDING PROTEIN PSTS"/>
    <property type="match status" value="1"/>
</dbReference>
<feature type="domain" description="PBP" evidence="2">
    <location>
        <begin position="42"/>
        <end position="258"/>
    </location>
</feature>
<accession>A0A6N2R7R0</accession>
<gene>
    <name evidence="3" type="primary">pstS_1</name>
    <name evidence="3" type="ORF">CULFYP111_00253</name>
</gene>
<evidence type="ECO:0000259" key="2">
    <source>
        <dbReference type="Pfam" id="PF12849"/>
    </source>
</evidence>
<dbReference type="CDD" id="cd13565">
    <property type="entry name" value="PBP2_PstS"/>
    <property type="match status" value="1"/>
</dbReference>
<evidence type="ECO:0000256" key="1">
    <source>
        <dbReference type="ARBA" id="ARBA00008725"/>
    </source>
</evidence>
<dbReference type="EMBL" id="CACRSK010000001">
    <property type="protein sequence ID" value="VYS76141.1"/>
    <property type="molecule type" value="Genomic_DNA"/>
</dbReference>
<comment type="similarity">
    <text evidence="1">Belongs to the PstS family.</text>
</comment>
<organism evidence="3">
    <name type="scientific">Campylobacter ureolyticus</name>
    <dbReference type="NCBI Taxonomy" id="827"/>
    <lineage>
        <taxon>Bacteria</taxon>
        <taxon>Pseudomonadati</taxon>
        <taxon>Campylobacterota</taxon>
        <taxon>Epsilonproteobacteria</taxon>
        <taxon>Campylobacterales</taxon>
        <taxon>Campylobacteraceae</taxon>
        <taxon>Campylobacter</taxon>
    </lineage>
</organism>